<evidence type="ECO:0000256" key="2">
    <source>
        <dbReference type="ARBA" id="ARBA00005019"/>
    </source>
</evidence>
<dbReference type="GO" id="GO:0004515">
    <property type="term" value="F:nicotinate-nucleotide adenylyltransferase activity"/>
    <property type="evidence" value="ECO:0007669"/>
    <property type="project" value="UniProtKB-UniRule"/>
</dbReference>
<dbReference type="GO" id="GO:0005524">
    <property type="term" value="F:ATP binding"/>
    <property type="evidence" value="ECO:0007669"/>
    <property type="project" value="UniProtKB-KW"/>
</dbReference>
<dbReference type="PANTHER" id="PTHR39321">
    <property type="entry name" value="NICOTINATE-NUCLEOTIDE ADENYLYLTRANSFERASE-RELATED"/>
    <property type="match status" value="1"/>
</dbReference>
<dbReference type="Proteomes" id="UP000295361">
    <property type="component" value="Unassembled WGS sequence"/>
</dbReference>
<dbReference type="NCBIfam" id="NF000840">
    <property type="entry name" value="PRK00071.1-3"/>
    <property type="match status" value="1"/>
</dbReference>
<dbReference type="GO" id="GO:0009435">
    <property type="term" value="P:NAD+ biosynthetic process"/>
    <property type="evidence" value="ECO:0007669"/>
    <property type="project" value="UniProtKB-UniRule"/>
</dbReference>
<dbReference type="EMBL" id="SNXS01000004">
    <property type="protein sequence ID" value="TDP63994.1"/>
    <property type="molecule type" value="Genomic_DNA"/>
</dbReference>
<comment type="similarity">
    <text evidence="3 11">Belongs to the NadD family.</text>
</comment>
<dbReference type="InterPro" id="IPR014729">
    <property type="entry name" value="Rossmann-like_a/b/a_fold"/>
</dbReference>
<proteinExistence type="inferred from homology"/>
<comment type="pathway">
    <text evidence="2 11">Cofactor biosynthesis; NAD(+) biosynthesis; deamido-NAD(+) from nicotinate D-ribonucleotide: step 1/1.</text>
</comment>
<sequence>MGLDSGLARRPRVGLFGGSFDPVHLAHLALARSAFAELDLDELRWQPAGQPWQKTGQTGRVMTEGRHRAAMIELLIAGESGFVLDDIELRRPGASYTIDTVRAVAAAAPGAQLFLVIGQDQYARLNTWNCWQELLRSVTLAVAARAGEAVSAPAALQGFEHDMVRLQMPAMNISSSGVRASVSRGENIRPLVGDAVAEYIALHRLYETTHEY</sequence>
<feature type="domain" description="Cytidyltransferase-like" evidence="12">
    <location>
        <begin position="15"/>
        <end position="180"/>
    </location>
</feature>
<dbReference type="RefSeq" id="WP_133701842.1">
    <property type="nucleotide sequence ID" value="NZ_SNXS01000004.1"/>
</dbReference>
<keyword evidence="9 11" id="KW-0520">NAD</keyword>
<evidence type="ECO:0000256" key="1">
    <source>
        <dbReference type="ARBA" id="ARBA00002324"/>
    </source>
</evidence>
<evidence type="ECO:0000256" key="11">
    <source>
        <dbReference type="HAMAP-Rule" id="MF_00244"/>
    </source>
</evidence>
<keyword evidence="8 11" id="KW-0067">ATP-binding</keyword>
<dbReference type="NCBIfam" id="TIGR00482">
    <property type="entry name" value="nicotinate (nicotinamide) nucleotide adenylyltransferase"/>
    <property type="match status" value="1"/>
</dbReference>
<keyword evidence="6 11" id="KW-0548">Nucleotidyltransferase</keyword>
<dbReference type="FunCoup" id="A0A4V3CT61">
    <property type="interactions" value="348"/>
</dbReference>
<evidence type="ECO:0000256" key="9">
    <source>
        <dbReference type="ARBA" id="ARBA00023027"/>
    </source>
</evidence>
<dbReference type="OrthoDB" id="5295945at2"/>
<keyword evidence="7 11" id="KW-0547">Nucleotide-binding</keyword>
<comment type="function">
    <text evidence="1 11">Catalyzes the reversible adenylation of nicotinate mononucleotide (NaMN) to nicotinic acid adenine dinucleotide (NaAD).</text>
</comment>
<evidence type="ECO:0000256" key="5">
    <source>
        <dbReference type="ARBA" id="ARBA00022679"/>
    </source>
</evidence>
<dbReference type="AlphaFoldDB" id="A0A4V3CT61"/>
<evidence type="ECO:0000259" key="12">
    <source>
        <dbReference type="Pfam" id="PF01467"/>
    </source>
</evidence>
<name>A0A4V3CT61_9BURK</name>
<dbReference type="PANTHER" id="PTHR39321:SF3">
    <property type="entry name" value="PHOSPHOPANTETHEINE ADENYLYLTRANSFERASE"/>
    <property type="match status" value="1"/>
</dbReference>
<keyword evidence="4 11" id="KW-0662">Pyridine nucleotide biosynthesis</keyword>
<dbReference type="InParanoid" id="A0A4V3CT61"/>
<dbReference type="InterPro" id="IPR004821">
    <property type="entry name" value="Cyt_trans-like"/>
</dbReference>
<evidence type="ECO:0000256" key="10">
    <source>
        <dbReference type="ARBA" id="ARBA00048721"/>
    </source>
</evidence>
<dbReference type="HAMAP" id="MF_00244">
    <property type="entry name" value="NaMN_adenylyltr"/>
    <property type="match status" value="1"/>
</dbReference>
<keyword evidence="5 11" id="KW-0808">Transferase</keyword>
<dbReference type="SUPFAM" id="SSF52374">
    <property type="entry name" value="Nucleotidylyl transferase"/>
    <property type="match status" value="1"/>
</dbReference>
<reference evidence="13 14" key="1">
    <citation type="submission" date="2019-03" db="EMBL/GenBank/DDBJ databases">
        <title>Genomic Encyclopedia of Type Strains, Phase IV (KMG-IV): sequencing the most valuable type-strain genomes for metagenomic binning, comparative biology and taxonomic classification.</title>
        <authorList>
            <person name="Goeker M."/>
        </authorList>
    </citation>
    <scope>NUCLEOTIDE SEQUENCE [LARGE SCALE GENOMIC DNA]</scope>
    <source>
        <strain evidence="13 14">DSM 16998</strain>
    </source>
</reference>
<evidence type="ECO:0000313" key="14">
    <source>
        <dbReference type="Proteomes" id="UP000295361"/>
    </source>
</evidence>
<dbReference type="Gene3D" id="3.40.50.620">
    <property type="entry name" value="HUPs"/>
    <property type="match status" value="1"/>
</dbReference>
<dbReference type="EC" id="2.7.7.18" evidence="11"/>
<evidence type="ECO:0000256" key="6">
    <source>
        <dbReference type="ARBA" id="ARBA00022695"/>
    </source>
</evidence>
<evidence type="ECO:0000256" key="4">
    <source>
        <dbReference type="ARBA" id="ARBA00022642"/>
    </source>
</evidence>
<protein>
    <recommendedName>
        <fullName evidence="11">Probable nicotinate-nucleotide adenylyltransferase</fullName>
        <ecNumber evidence="11">2.7.7.18</ecNumber>
    </recommendedName>
    <alternativeName>
        <fullName evidence="11">Deamido-NAD(+) diphosphorylase</fullName>
    </alternativeName>
    <alternativeName>
        <fullName evidence="11">Deamido-NAD(+) pyrophosphorylase</fullName>
    </alternativeName>
    <alternativeName>
        <fullName evidence="11">Nicotinate mononucleotide adenylyltransferase</fullName>
        <shortName evidence="11">NaMN adenylyltransferase</shortName>
    </alternativeName>
</protein>
<evidence type="ECO:0000256" key="8">
    <source>
        <dbReference type="ARBA" id="ARBA00022840"/>
    </source>
</evidence>
<dbReference type="Pfam" id="PF01467">
    <property type="entry name" value="CTP_transf_like"/>
    <property type="match status" value="1"/>
</dbReference>
<accession>A0A4V3CT61</accession>
<organism evidence="13 14">
    <name type="scientific">Roseateles toxinivorans</name>
    <dbReference type="NCBI Taxonomy" id="270368"/>
    <lineage>
        <taxon>Bacteria</taxon>
        <taxon>Pseudomonadati</taxon>
        <taxon>Pseudomonadota</taxon>
        <taxon>Betaproteobacteria</taxon>
        <taxon>Burkholderiales</taxon>
        <taxon>Sphaerotilaceae</taxon>
        <taxon>Roseateles</taxon>
    </lineage>
</organism>
<keyword evidence="14" id="KW-1185">Reference proteome</keyword>
<dbReference type="InterPro" id="IPR005248">
    <property type="entry name" value="NadD/NMNAT"/>
</dbReference>
<evidence type="ECO:0000256" key="3">
    <source>
        <dbReference type="ARBA" id="ARBA00009014"/>
    </source>
</evidence>
<evidence type="ECO:0000313" key="13">
    <source>
        <dbReference type="EMBL" id="TDP63994.1"/>
    </source>
</evidence>
<comment type="caution">
    <text evidence="13">The sequence shown here is derived from an EMBL/GenBank/DDBJ whole genome shotgun (WGS) entry which is preliminary data.</text>
</comment>
<dbReference type="CDD" id="cd02165">
    <property type="entry name" value="NMNAT"/>
    <property type="match status" value="1"/>
</dbReference>
<comment type="catalytic activity">
    <reaction evidence="10 11">
        <text>nicotinate beta-D-ribonucleotide + ATP + H(+) = deamido-NAD(+) + diphosphate</text>
        <dbReference type="Rhea" id="RHEA:22860"/>
        <dbReference type="ChEBI" id="CHEBI:15378"/>
        <dbReference type="ChEBI" id="CHEBI:30616"/>
        <dbReference type="ChEBI" id="CHEBI:33019"/>
        <dbReference type="ChEBI" id="CHEBI:57502"/>
        <dbReference type="ChEBI" id="CHEBI:58437"/>
        <dbReference type="EC" id="2.7.7.18"/>
    </reaction>
</comment>
<evidence type="ECO:0000256" key="7">
    <source>
        <dbReference type="ARBA" id="ARBA00022741"/>
    </source>
</evidence>
<gene>
    <name evidence="11" type="primary">nadD</name>
    <name evidence="13" type="ORF">DES47_104276</name>
</gene>
<dbReference type="UniPathway" id="UPA00253">
    <property type="reaction ID" value="UER00332"/>
</dbReference>